<dbReference type="InterPro" id="IPR003477">
    <property type="entry name" value="PemK-like"/>
</dbReference>
<dbReference type="EMBL" id="LAZR01027475">
    <property type="protein sequence ID" value="KKL65624.1"/>
    <property type="molecule type" value="Genomic_DNA"/>
</dbReference>
<accession>A0A0F9DV49</accession>
<dbReference type="Pfam" id="PF02452">
    <property type="entry name" value="PemK_toxin"/>
    <property type="match status" value="1"/>
</dbReference>
<protein>
    <recommendedName>
        <fullName evidence="2">mRNA interferase</fullName>
    </recommendedName>
</protein>
<evidence type="ECO:0008006" key="2">
    <source>
        <dbReference type="Google" id="ProtNLM"/>
    </source>
</evidence>
<evidence type="ECO:0000313" key="1">
    <source>
        <dbReference type="EMBL" id="KKL65624.1"/>
    </source>
</evidence>
<dbReference type="InterPro" id="IPR011067">
    <property type="entry name" value="Plasmid_toxin/cell-grow_inhib"/>
</dbReference>
<comment type="caution">
    <text evidence="1">The sequence shown here is derived from an EMBL/GenBank/DDBJ whole genome shotgun (WGS) entry which is preliminary data.</text>
</comment>
<reference evidence="1" key="1">
    <citation type="journal article" date="2015" name="Nature">
        <title>Complex archaea that bridge the gap between prokaryotes and eukaryotes.</title>
        <authorList>
            <person name="Spang A."/>
            <person name="Saw J.H."/>
            <person name="Jorgensen S.L."/>
            <person name="Zaremba-Niedzwiedzka K."/>
            <person name="Martijn J."/>
            <person name="Lind A.E."/>
            <person name="van Eijk R."/>
            <person name="Schleper C."/>
            <person name="Guy L."/>
            <person name="Ettema T.J."/>
        </authorList>
    </citation>
    <scope>NUCLEOTIDE SEQUENCE</scope>
</reference>
<gene>
    <name evidence="1" type="ORF">LCGC14_2153120</name>
</gene>
<dbReference type="GO" id="GO:0016075">
    <property type="term" value="P:rRNA catabolic process"/>
    <property type="evidence" value="ECO:0007669"/>
    <property type="project" value="TreeGrafter"/>
</dbReference>
<dbReference type="SUPFAM" id="SSF50118">
    <property type="entry name" value="Cell growth inhibitor/plasmid maintenance toxic component"/>
    <property type="match status" value="1"/>
</dbReference>
<dbReference type="PANTHER" id="PTHR33988:SF2">
    <property type="entry name" value="ENDORIBONUCLEASE MAZF"/>
    <property type="match status" value="1"/>
</dbReference>
<name>A0A0F9DV49_9ZZZZ</name>
<dbReference type="GO" id="GO:0003677">
    <property type="term" value="F:DNA binding"/>
    <property type="evidence" value="ECO:0007669"/>
    <property type="project" value="InterPro"/>
</dbReference>
<proteinExistence type="predicted"/>
<organism evidence="1">
    <name type="scientific">marine sediment metagenome</name>
    <dbReference type="NCBI Taxonomy" id="412755"/>
    <lineage>
        <taxon>unclassified sequences</taxon>
        <taxon>metagenomes</taxon>
        <taxon>ecological metagenomes</taxon>
    </lineage>
</organism>
<sequence length="113" mass="12876">MKIKKFHIYLADLNPRFGTEPGKFRPVVVIQTDLLNNVHPSTVICPVTTNIINEVSFLRVHLSKKGTNLVKDSDILVDQVRSIDNRRLIKHIGELSNKQKQALLENLRILLLA</sequence>
<dbReference type="AlphaFoldDB" id="A0A0F9DV49"/>
<dbReference type="PANTHER" id="PTHR33988">
    <property type="entry name" value="ENDORIBONUCLEASE MAZF-RELATED"/>
    <property type="match status" value="1"/>
</dbReference>
<dbReference type="GO" id="GO:0004521">
    <property type="term" value="F:RNA endonuclease activity"/>
    <property type="evidence" value="ECO:0007669"/>
    <property type="project" value="TreeGrafter"/>
</dbReference>
<dbReference type="Gene3D" id="2.30.30.110">
    <property type="match status" value="1"/>
</dbReference>
<dbReference type="PIRSF" id="PIRSF033490">
    <property type="entry name" value="MazF"/>
    <property type="match status" value="1"/>
</dbReference>
<dbReference type="GO" id="GO:0006402">
    <property type="term" value="P:mRNA catabolic process"/>
    <property type="evidence" value="ECO:0007669"/>
    <property type="project" value="TreeGrafter"/>
</dbReference>